<evidence type="ECO:0000256" key="1">
    <source>
        <dbReference type="SAM" id="MobiDB-lite"/>
    </source>
</evidence>
<keyword evidence="4" id="KW-1185">Reference proteome</keyword>
<feature type="chain" id="PRO_5035167833" evidence="2">
    <location>
        <begin position="19"/>
        <end position="307"/>
    </location>
</feature>
<keyword evidence="2" id="KW-0732">Signal</keyword>
<sequence>MEGLFMRTVLVSLELVLAAGLVTNGRSPGSLTDDKSAHYSDNVLLLGSSSRIEPTARDGGFNGAGDTYNVRETFPTFTGSETFTPRIDYTYEARDGNFYGGDFPFRDGHFLDTTNNLQTRILSTSSSGNNIQLGTGSDISFSSDSDNSLSPGSDISLSPGSDISLSPHLSSDSDISLSPGSDISLSTGSDVDFDGDLNIDLNLDFNLEGNSDITLNPPAPSVVPLNSNHPKGHLTGNPHLAGNPKVHSTGNRKVINLNGNKKFTLNKLPSIINLAPNSRANFNIGKNLHLNLNPAPTPKSTVKIENS</sequence>
<organism evidence="3 4">
    <name type="scientific">Allacma fusca</name>
    <dbReference type="NCBI Taxonomy" id="39272"/>
    <lineage>
        <taxon>Eukaryota</taxon>
        <taxon>Metazoa</taxon>
        <taxon>Ecdysozoa</taxon>
        <taxon>Arthropoda</taxon>
        <taxon>Hexapoda</taxon>
        <taxon>Collembola</taxon>
        <taxon>Symphypleona</taxon>
        <taxon>Sminthuridae</taxon>
        <taxon>Allacma</taxon>
    </lineage>
</organism>
<evidence type="ECO:0000256" key="2">
    <source>
        <dbReference type="SAM" id="SignalP"/>
    </source>
</evidence>
<accession>A0A8J2LVN5</accession>
<name>A0A8J2LVN5_9HEXA</name>
<dbReference type="EMBL" id="CAJVCH010549698">
    <property type="protein sequence ID" value="CAG7828996.1"/>
    <property type="molecule type" value="Genomic_DNA"/>
</dbReference>
<feature type="signal peptide" evidence="2">
    <location>
        <begin position="1"/>
        <end position="18"/>
    </location>
</feature>
<reference evidence="3" key="1">
    <citation type="submission" date="2021-06" db="EMBL/GenBank/DDBJ databases">
        <authorList>
            <person name="Hodson N. C."/>
            <person name="Mongue J. A."/>
            <person name="Jaron S. K."/>
        </authorList>
    </citation>
    <scope>NUCLEOTIDE SEQUENCE</scope>
</reference>
<feature type="region of interest" description="Disordered" evidence="1">
    <location>
        <begin position="137"/>
        <end position="172"/>
    </location>
</feature>
<gene>
    <name evidence="3" type="ORF">AFUS01_LOCUS38884</name>
</gene>
<comment type="caution">
    <text evidence="3">The sequence shown here is derived from an EMBL/GenBank/DDBJ whole genome shotgun (WGS) entry which is preliminary data.</text>
</comment>
<evidence type="ECO:0000313" key="4">
    <source>
        <dbReference type="Proteomes" id="UP000708208"/>
    </source>
</evidence>
<dbReference type="AlphaFoldDB" id="A0A8J2LVN5"/>
<feature type="non-terminal residue" evidence="3">
    <location>
        <position position="307"/>
    </location>
</feature>
<dbReference type="Proteomes" id="UP000708208">
    <property type="component" value="Unassembled WGS sequence"/>
</dbReference>
<evidence type="ECO:0000313" key="3">
    <source>
        <dbReference type="EMBL" id="CAG7828996.1"/>
    </source>
</evidence>
<protein>
    <submittedName>
        <fullName evidence="3">Uncharacterized protein</fullName>
    </submittedName>
</protein>
<proteinExistence type="predicted"/>